<evidence type="ECO:0000256" key="1">
    <source>
        <dbReference type="SAM" id="MobiDB-lite"/>
    </source>
</evidence>
<feature type="region of interest" description="Disordered" evidence="1">
    <location>
        <begin position="564"/>
        <end position="650"/>
    </location>
</feature>
<accession>A0A2K1ITZ9</accession>
<dbReference type="EnsemblPlants" id="Pp3c20_4190V3.1">
    <property type="protein sequence ID" value="Pp3c20_4190V3.1"/>
    <property type="gene ID" value="Pp3c20_4190"/>
</dbReference>
<dbReference type="Proteomes" id="UP000006727">
    <property type="component" value="Chromosome 20"/>
</dbReference>
<reference evidence="2 4" key="2">
    <citation type="journal article" date="2018" name="Plant J.">
        <title>The Physcomitrella patens chromosome-scale assembly reveals moss genome structure and evolution.</title>
        <authorList>
            <person name="Lang D."/>
            <person name="Ullrich K.K."/>
            <person name="Murat F."/>
            <person name="Fuchs J."/>
            <person name="Jenkins J."/>
            <person name="Haas F.B."/>
            <person name="Piednoel M."/>
            <person name="Gundlach H."/>
            <person name="Van Bel M."/>
            <person name="Meyberg R."/>
            <person name="Vives C."/>
            <person name="Morata J."/>
            <person name="Symeonidi A."/>
            <person name="Hiss M."/>
            <person name="Muchero W."/>
            <person name="Kamisugi Y."/>
            <person name="Saleh O."/>
            <person name="Blanc G."/>
            <person name="Decker E.L."/>
            <person name="van Gessel N."/>
            <person name="Grimwood J."/>
            <person name="Hayes R.D."/>
            <person name="Graham S.W."/>
            <person name="Gunter L.E."/>
            <person name="McDaniel S.F."/>
            <person name="Hoernstein S.N.W."/>
            <person name="Larsson A."/>
            <person name="Li F.W."/>
            <person name="Perroud P.F."/>
            <person name="Phillips J."/>
            <person name="Ranjan P."/>
            <person name="Rokshar D.S."/>
            <person name="Rothfels C.J."/>
            <person name="Schneider L."/>
            <person name="Shu S."/>
            <person name="Stevenson D.W."/>
            <person name="Thummler F."/>
            <person name="Tillich M."/>
            <person name="Villarreal Aguilar J.C."/>
            <person name="Widiez T."/>
            <person name="Wong G.K."/>
            <person name="Wymore A."/>
            <person name="Zhang Y."/>
            <person name="Zimmer A.D."/>
            <person name="Quatrano R.S."/>
            <person name="Mayer K.F.X."/>
            <person name="Goodstein D."/>
            <person name="Casacuberta J.M."/>
            <person name="Vandepoele K."/>
            <person name="Reski R."/>
            <person name="Cuming A.C."/>
            <person name="Tuskan G.A."/>
            <person name="Maumus F."/>
            <person name="Salse J."/>
            <person name="Schmutz J."/>
            <person name="Rensing S.A."/>
        </authorList>
    </citation>
    <scope>NUCLEOTIDE SEQUENCE [LARGE SCALE GENOMIC DNA]</scope>
    <source>
        <strain evidence="3 4">cv. Gransden 2004</strain>
    </source>
</reference>
<evidence type="ECO:0000313" key="3">
    <source>
        <dbReference type="EnsemblPlants" id="Pp3c20_4190V3.1"/>
    </source>
</evidence>
<keyword evidence="4" id="KW-1185">Reference proteome</keyword>
<feature type="region of interest" description="Disordered" evidence="1">
    <location>
        <begin position="374"/>
        <end position="394"/>
    </location>
</feature>
<protein>
    <submittedName>
        <fullName evidence="2 3">Uncharacterized protein</fullName>
    </submittedName>
</protein>
<name>A0A2K1ITZ9_PHYPA</name>
<organism evidence="2">
    <name type="scientific">Physcomitrium patens</name>
    <name type="common">Spreading-leaved earth moss</name>
    <name type="synonym">Physcomitrella patens</name>
    <dbReference type="NCBI Taxonomy" id="3218"/>
    <lineage>
        <taxon>Eukaryota</taxon>
        <taxon>Viridiplantae</taxon>
        <taxon>Streptophyta</taxon>
        <taxon>Embryophyta</taxon>
        <taxon>Bryophyta</taxon>
        <taxon>Bryophytina</taxon>
        <taxon>Bryopsida</taxon>
        <taxon>Funariidae</taxon>
        <taxon>Funariales</taxon>
        <taxon>Funariaceae</taxon>
        <taxon>Physcomitrium</taxon>
    </lineage>
</organism>
<feature type="compositionally biased region" description="Polar residues" evidence="1">
    <location>
        <begin position="374"/>
        <end position="384"/>
    </location>
</feature>
<dbReference type="AlphaFoldDB" id="A0A2K1ITZ9"/>
<evidence type="ECO:0000313" key="4">
    <source>
        <dbReference type="Proteomes" id="UP000006727"/>
    </source>
</evidence>
<feature type="compositionally biased region" description="Basic and acidic residues" evidence="1">
    <location>
        <begin position="385"/>
        <end position="394"/>
    </location>
</feature>
<dbReference type="Gramene" id="Pp3c20_4190V3.1">
    <property type="protein sequence ID" value="Pp3c20_4190V3.1"/>
    <property type="gene ID" value="Pp3c20_4190"/>
</dbReference>
<gene>
    <name evidence="2" type="ORF">PHYPA_024693</name>
</gene>
<dbReference type="PaxDb" id="3218-PP1S187_89V6.1"/>
<dbReference type="InParanoid" id="A0A2K1ITZ9"/>
<feature type="compositionally biased region" description="Basic and acidic residues" evidence="1">
    <location>
        <begin position="611"/>
        <end position="635"/>
    </location>
</feature>
<reference evidence="3" key="3">
    <citation type="submission" date="2020-12" db="UniProtKB">
        <authorList>
            <consortium name="EnsemblPlants"/>
        </authorList>
    </citation>
    <scope>IDENTIFICATION</scope>
</reference>
<sequence>MTRPIVRRLSTPCDHATRQRHGRKRKVQPLEAWKMDCEEEKSDDMYLRGLNFHTIEQIADGVERMMFSWKLDTFARGQEHARIFNASTAAISDTLCQHTCRKGENEEYGSNVKQDPGRICTVCHTFATQQVTSKLMGFSCPRYPAAHEAHQRYEKFRSRSPSLVQGFAGEPKFDCGQNSYSLQVLPQRNDWITSSSTANVSMTASRVFEFPGYPRVTIRQDRVRRGCTVLEIREDCANSTQISTCEKSVGTEAESLERRQDHMIAKTQLSSQLSFKGMASSPDNETVPLTPLPESNCYSVNEESYACQFPSPGAECQPHNLRLKEEVHACHASTPTYPACLSFSVGGPSPHNVTGKDEAACACHPPTQSRRCSGYSVTEQQLNDSPRKGDDRYAHNSSSLAQRCSNVPSPNVPCSVEHSETEGLNEPACDAVAGVIACTDSGNRNCKNVVVKCCGRIPHFCSTYFCARQNSRHRAGTIQKLEVGGRPVTLPVLQNGTMALKNKFDSLIYTTVNSPAIFQGKEITRLGSHQISSVEELQLALVECATEFEIKTLDAQMKMHELRAQKRPGSGEPDQLTDLQENRSQDEMSTCSGATKRQPLPHQQVRKHVKRQQDVKENLQKPDNPSWKKKERSSPELKLLSESGNRAFAR</sequence>
<feature type="region of interest" description="Disordered" evidence="1">
    <location>
        <begin position="1"/>
        <end position="25"/>
    </location>
</feature>
<dbReference type="EMBL" id="ABEU02000020">
    <property type="protein sequence ID" value="PNR32751.1"/>
    <property type="molecule type" value="Genomic_DNA"/>
</dbReference>
<proteinExistence type="predicted"/>
<reference evidence="2 4" key="1">
    <citation type="journal article" date="2008" name="Science">
        <title>The Physcomitrella genome reveals evolutionary insights into the conquest of land by plants.</title>
        <authorList>
            <person name="Rensing S."/>
            <person name="Lang D."/>
            <person name="Zimmer A."/>
            <person name="Terry A."/>
            <person name="Salamov A."/>
            <person name="Shapiro H."/>
            <person name="Nishiyama T."/>
            <person name="Perroud P.-F."/>
            <person name="Lindquist E."/>
            <person name="Kamisugi Y."/>
            <person name="Tanahashi T."/>
            <person name="Sakakibara K."/>
            <person name="Fujita T."/>
            <person name="Oishi K."/>
            <person name="Shin-I T."/>
            <person name="Kuroki Y."/>
            <person name="Toyoda A."/>
            <person name="Suzuki Y."/>
            <person name="Hashimoto A."/>
            <person name="Yamaguchi K."/>
            <person name="Sugano A."/>
            <person name="Kohara Y."/>
            <person name="Fujiyama A."/>
            <person name="Anterola A."/>
            <person name="Aoki S."/>
            <person name="Ashton N."/>
            <person name="Barbazuk W.B."/>
            <person name="Barker E."/>
            <person name="Bennetzen J."/>
            <person name="Bezanilla M."/>
            <person name="Blankenship R."/>
            <person name="Cho S.H."/>
            <person name="Dutcher S."/>
            <person name="Estelle M."/>
            <person name="Fawcett J.A."/>
            <person name="Gundlach H."/>
            <person name="Hanada K."/>
            <person name="Heyl A."/>
            <person name="Hicks K.A."/>
            <person name="Hugh J."/>
            <person name="Lohr M."/>
            <person name="Mayer K."/>
            <person name="Melkozernov A."/>
            <person name="Murata T."/>
            <person name="Nelson D."/>
            <person name="Pils B."/>
            <person name="Prigge M."/>
            <person name="Reiss B."/>
            <person name="Renner T."/>
            <person name="Rombauts S."/>
            <person name="Rushton P."/>
            <person name="Sanderfoot A."/>
            <person name="Schween G."/>
            <person name="Shiu S.-H."/>
            <person name="Stueber K."/>
            <person name="Theodoulou F.L."/>
            <person name="Tu H."/>
            <person name="Van de Peer Y."/>
            <person name="Verrier P.J."/>
            <person name="Waters E."/>
            <person name="Wood A."/>
            <person name="Yang L."/>
            <person name="Cove D."/>
            <person name="Cuming A."/>
            <person name="Hasebe M."/>
            <person name="Lucas S."/>
            <person name="Mishler D.B."/>
            <person name="Reski R."/>
            <person name="Grigoriev I."/>
            <person name="Quatrano R.S."/>
            <person name="Boore J.L."/>
        </authorList>
    </citation>
    <scope>NUCLEOTIDE SEQUENCE [LARGE SCALE GENOMIC DNA]</scope>
    <source>
        <strain evidence="3 4">cv. Gransden 2004</strain>
    </source>
</reference>
<evidence type="ECO:0000313" key="2">
    <source>
        <dbReference type="EMBL" id="PNR32751.1"/>
    </source>
</evidence>